<feature type="non-terminal residue" evidence="1">
    <location>
        <position position="42"/>
    </location>
</feature>
<comment type="caution">
    <text evidence="1">The sequence shown here is derived from an EMBL/GenBank/DDBJ whole genome shotgun (WGS) entry which is preliminary data.</text>
</comment>
<evidence type="ECO:0000313" key="1">
    <source>
        <dbReference type="EMBL" id="CAG8738084.1"/>
    </source>
</evidence>
<keyword evidence="2" id="KW-1185">Reference proteome</keyword>
<accession>A0A9N9IJ93</accession>
<dbReference type="EMBL" id="CAJVPP010019467">
    <property type="protein sequence ID" value="CAG8738084.1"/>
    <property type="molecule type" value="Genomic_DNA"/>
</dbReference>
<dbReference type="Proteomes" id="UP000789375">
    <property type="component" value="Unassembled WGS sequence"/>
</dbReference>
<proteinExistence type="predicted"/>
<protein>
    <submittedName>
        <fullName evidence="1">12177_t:CDS:1</fullName>
    </submittedName>
</protein>
<gene>
    <name evidence="1" type="ORF">FMOSSE_LOCUS15999</name>
</gene>
<evidence type="ECO:0000313" key="2">
    <source>
        <dbReference type="Proteomes" id="UP000789375"/>
    </source>
</evidence>
<reference evidence="1" key="1">
    <citation type="submission" date="2021-06" db="EMBL/GenBank/DDBJ databases">
        <authorList>
            <person name="Kallberg Y."/>
            <person name="Tangrot J."/>
            <person name="Rosling A."/>
        </authorList>
    </citation>
    <scope>NUCLEOTIDE SEQUENCE</scope>
    <source>
        <strain evidence="1">87-6 pot B 2015</strain>
    </source>
</reference>
<sequence length="42" mass="4879">KTFSKHPNYVLSDDDKKQIGIEDNLCRKKKNLTSNVVLYSHT</sequence>
<name>A0A9N9IJ93_FUNMO</name>
<dbReference type="AlphaFoldDB" id="A0A9N9IJ93"/>
<feature type="non-terminal residue" evidence="1">
    <location>
        <position position="1"/>
    </location>
</feature>
<organism evidence="1 2">
    <name type="scientific">Funneliformis mosseae</name>
    <name type="common">Endomycorrhizal fungus</name>
    <name type="synonym">Glomus mosseae</name>
    <dbReference type="NCBI Taxonomy" id="27381"/>
    <lineage>
        <taxon>Eukaryota</taxon>
        <taxon>Fungi</taxon>
        <taxon>Fungi incertae sedis</taxon>
        <taxon>Mucoromycota</taxon>
        <taxon>Glomeromycotina</taxon>
        <taxon>Glomeromycetes</taxon>
        <taxon>Glomerales</taxon>
        <taxon>Glomeraceae</taxon>
        <taxon>Funneliformis</taxon>
    </lineage>
</organism>